<evidence type="ECO:0000313" key="2">
    <source>
        <dbReference type="Proteomes" id="UP000799755"/>
    </source>
</evidence>
<proteinExistence type="predicted"/>
<accession>A0ACB6RBT4</accession>
<comment type="caution">
    <text evidence="1">The sequence shown here is derived from an EMBL/GenBank/DDBJ whole genome shotgun (WGS) entry which is preliminary data.</text>
</comment>
<evidence type="ECO:0000313" key="1">
    <source>
        <dbReference type="EMBL" id="KAF2476185.1"/>
    </source>
</evidence>
<organism evidence="1 2">
    <name type="scientific">Lindgomyces ingoldianus</name>
    <dbReference type="NCBI Taxonomy" id="673940"/>
    <lineage>
        <taxon>Eukaryota</taxon>
        <taxon>Fungi</taxon>
        <taxon>Dikarya</taxon>
        <taxon>Ascomycota</taxon>
        <taxon>Pezizomycotina</taxon>
        <taxon>Dothideomycetes</taxon>
        <taxon>Pleosporomycetidae</taxon>
        <taxon>Pleosporales</taxon>
        <taxon>Lindgomycetaceae</taxon>
        <taxon>Lindgomyces</taxon>
    </lineage>
</organism>
<keyword evidence="2" id="KW-1185">Reference proteome</keyword>
<reference evidence="1" key="1">
    <citation type="journal article" date="2020" name="Stud. Mycol.">
        <title>101 Dothideomycetes genomes: a test case for predicting lifestyles and emergence of pathogens.</title>
        <authorList>
            <person name="Haridas S."/>
            <person name="Albert R."/>
            <person name="Binder M."/>
            <person name="Bloem J."/>
            <person name="Labutti K."/>
            <person name="Salamov A."/>
            <person name="Andreopoulos B."/>
            <person name="Baker S."/>
            <person name="Barry K."/>
            <person name="Bills G."/>
            <person name="Bluhm B."/>
            <person name="Cannon C."/>
            <person name="Castanera R."/>
            <person name="Culley D."/>
            <person name="Daum C."/>
            <person name="Ezra D."/>
            <person name="Gonzalez J."/>
            <person name="Henrissat B."/>
            <person name="Kuo A."/>
            <person name="Liang C."/>
            <person name="Lipzen A."/>
            <person name="Lutzoni F."/>
            <person name="Magnuson J."/>
            <person name="Mondo S."/>
            <person name="Nolan M."/>
            <person name="Ohm R."/>
            <person name="Pangilinan J."/>
            <person name="Park H.-J."/>
            <person name="Ramirez L."/>
            <person name="Alfaro M."/>
            <person name="Sun H."/>
            <person name="Tritt A."/>
            <person name="Yoshinaga Y."/>
            <person name="Zwiers L.-H."/>
            <person name="Turgeon B."/>
            <person name="Goodwin S."/>
            <person name="Spatafora J."/>
            <person name="Crous P."/>
            <person name="Grigoriev I."/>
        </authorList>
    </citation>
    <scope>NUCLEOTIDE SEQUENCE</scope>
    <source>
        <strain evidence="1">ATCC 200398</strain>
    </source>
</reference>
<sequence>MCRCRMRVDQYLKITKARYEAQKPKPLSKRRFRELSPPPPITRRSKRVRTGHYHEGPQPQSTQPDCLLLNRLPAEIRLRIWEYAVGRQDLHILRKQGKMGYSACAGEMCKDCPKVDGVLYKRHVRDQVEPFKKDLQLAEMSLLNLLLTCRQIYSEAIDVLYTSNTFLFPHIWNLTFFQTTIRPKRFASIRSVHLSHFFEPHQYENQPLRGKSSYIAYPGAEVAWESGCKALLAMTKLRQLRIDVRRAGFYPANVSPLGLVSVFEPLKGLKVGDWTVEVTIGSPDWAVNLKMMESELRNRGLGISVVGKPWVHPSQT</sequence>
<gene>
    <name evidence="1" type="ORF">BDR25DRAFT_339293</name>
</gene>
<dbReference type="Proteomes" id="UP000799755">
    <property type="component" value="Unassembled WGS sequence"/>
</dbReference>
<name>A0ACB6RBT4_9PLEO</name>
<protein>
    <submittedName>
        <fullName evidence="1">Uncharacterized protein</fullName>
    </submittedName>
</protein>
<dbReference type="EMBL" id="MU003494">
    <property type="protein sequence ID" value="KAF2476185.1"/>
    <property type="molecule type" value="Genomic_DNA"/>
</dbReference>